<accession>A0A2T5ME97</accession>
<dbReference type="GO" id="GO:0016787">
    <property type="term" value="F:hydrolase activity"/>
    <property type="evidence" value="ECO:0007669"/>
    <property type="project" value="UniProtKB-KW"/>
</dbReference>
<dbReference type="Pfam" id="PF00561">
    <property type="entry name" value="Abhydrolase_1"/>
    <property type="match status" value="1"/>
</dbReference>
<dbReference type="PRINTS" id="PR00111">
    <property type="entry name" value="ABHYDROLASE"/>
</dbReference>
<keyword evidence="2" id="KW-0378">Hydrolase</keyword>
<sequence>MGIVTTASGARIAWDAFGDVSQPPMILIQGFSAQMVGWRPGFCQQLADQGFYVIRFDNRDVGQSQRYPQGGYALSDLADDTAAFLDAMGIASAHIVGQSMGGMIAQLLVQQHPDRVRSLGLLYTAANGSHYLSRDVIEERMARPIPQTREEYVPYYVESEGGCASSGYPQDIAWLAEVAGEIWDRGWDPEGTQRQLEALLNAPDRNQALPEIKVPTTLIAGKDDQLINSDATVEIHKLIAGSKLKIFPGMGHELPQPLWSEIAELLAINARSANSKAL</sequence>
<gene>
    <name evidence="2" type="ORF">CJD38_11315</name>
</gene>
<dbReference type="Proteomes" id="UP000244248">
    <property type="component" value="Unassembled WGS sequence"/>
</dbReference>
<dbReference type="SUPFAM" id="SSF53474">
    <property type="entry name" value="alpha/beta-Hydrolases"/>
    <property type="match status" value="1"/>
</dbReference>
<name>A0A2T5ME97_9GAMM</name>
<dbReference type="InterPro" id="IPR029058">
    <property type="entry name" value="AB_hydrolase_fold"/>
</dbReference>
<dbReference type="EMBL" id="QANS01000004">
    <property type="protein sequence ID" value="PTU30893.1"/>
    <property type="molecule type" value="Genomic_DNA"/>
</dbReference>
<dbReference type="PANTHER" id="PTHR43433">
    <property type="entry name" value="HYDROLASE, ALPHA/BETA FOLD FAMILY PROTEIN"/>
    <property type="match status" value="1"/>
</dbReference>
<dbReference type="Gene3D" id="3.40.50.1820">
    <property type="entry name" value="alpha/beta hydrolase"/>
    <property type="match status" value="1"/>
</dbReference>
<evidence type="ECO:0000259" key="1">
    <source>
        <dbReference type="Pfam" id="PF00561"/>
    </source>
</evidence>
<protein>
    <submittedName>
        <fullName evidence="2">Alpha/beta hydrolase</fullName>
    </submittedName>
</protein>
<dbReference type="InterPro" id="IPR050471">
    <property type="entry name" value="AB_hydrolase"/>
</dbReference>
<proteinExistence type="predicted"/>
<comment type="caution">
    <text evidence="2">The sequence shown here is derived from an EMBL/GenBank/DDBJ whole genome shotgun (WGS) entry which is preliminary data.</text>
</comment>
<feature type="domain" description="AB hydrolase-1" evidence="1">
    <location>
        <begin position="23"/>
        <end position="124"/>
    </location>
</feature>
<evidence type="ECO:0000313" key="3">
    <source>
        <dbReference type="Proteomes" id="UP000244248"/>
    </source>
</evidence>
<dbReference type="OrthoDB" id="7057597at2"/>
<dbReference type="InterPro" id="IPR000073">
    <property type="entry name" value="AB_hydrolase_1"/>
</dbReference>
<reference evidence="2 3" key="1">
    <citation type="submission" date="2018-04" db="EMBL/GenBank/DDBJ databases">
        <title>Novel species isolated from glacier.</title>
        <authorList>
            <person name="Liu Q."/>
            <person name="Xin Y.-H."/>
        </authorList>
    </citation>
    <scope>NUCLEOTIDE SEQUENCE [LARGE SCALE GENOMIC DNA]</scope>
    <source>
        <strain evidence="2 3">GT1R17</strain>
    </source>
</reference>
<dbReference type="AlphaFoldDB" id="A0A2T5ME97"/>
<dbReference type="RefSeq" id="WP_107940478.1">
    <property type="nucleotide sequence ID" value="NZ_QANS01000004.1"/>
</dbReference>
<organism evidence="2 3">
    <name type="scientific">Stenotrophobium rhamnosiphilum</name>
    <dbReference type="NCBI Taxonomy" id="2029166"/>
    <lineage>
        <taxon>Bacteria</taxon>
        <taxon>Pseudomonadati</taxon>
        <taxon>Pseudomonadota</taxon>
        <taxon>Gammaproteobacteria</taxon>
        <taxon>Nevskiales</taxon>
        <taxon>Nevskiaceae</taxon>
        <taxon>Stenotrophobium</taxon>
    </lineage>
</organism>
<keyword evidence="3" id="KW-1185">Reference proteome</keyword>
<evidence type="ECO:0000313" key="2">
    <source>
        <dbReference type="EMBL" id="PTU30893.1"/>
    </source>
</evidence>
<dbReference type="PANTHER" id="PTHR43433:SF5">
    <property type="entry name" value="AB HYDROLASE-1 DOMAIN-CONTAINING PROTEIN"/>
    <property type="match status" value="1"/>
</dbReference>